<dbReference type="Pfam" id="PF05191">
    <property type="entry name" value="ADK_lid"/>
    <property type="match status" value="1"/>
</dbReference>
<protein>
    <recommendedName>
        <fullName evidence="3">Adenylate kinase active site lid domain-containing protein</fullName>
    </recommendedName>
</protein>
<sequence length="185" mass="21283">MAVLSDLLPNSIIFEIAQPELEKLNHEDWIQDGLPRTRQQAIQLDKLMKSKLNDQLNLVVSLEVQTKVILKHITERWIHAPSGRVYNTTYRPPKVMGKDNITGEPLIKCKDDMVKGVFDSLNQFKASISSPQQRPISQQQVHHPHVSTLQQSQPSGPHPHQYHKLPSYSQSHPHHHQQQQQKSQQ</sequence>
<feature type="compositionally biased region" description="Low complexity" evidence="2">
    <location>
        <begin position="150"/>
        <end position="159"/>
    </location>
</feature>
<dbReference type="Proteomes" id="UP000765509">
    <property type="component" value="Unassembled WGS sequence"/>
</dbReference>
<organism evidence="4 5">
    <name type="scientific">Austropuccinia psidii MF-1</name>
    <dbReference type="NCBI Taxonomy" id="1389203"/>
    <lineage>
        <taxon>Eukaryota</taxon>
        <taxon>Fungi</taxon>
        <taxon>Dikarya</taxon>
        <taxon>Basidiomycota</taxon>
        <taxon>Pucciniomycotina</taxon>
        <taxon>Pucciniomycetes</taxon>
        <taxon>Pucciniales</taxon>
        <taxon>Sphaerophragmiaceae</taxon>
        <taxon>Austropuccinia</taxon>
    </lineage>
</organism>
<feature type="domain" description="Adenylate kinase active site lid" evidence="3">
    <location>
        <begin position="76"/>
        <end position="111"/>
    </location>
</feature>
<evidence type="ECO:0000259" key="3">
    <source>
        <dbReference type="Pfam" id="PF05191"/>
    </source>
</evidence>
<keyword evidence="5" id="KW-1185">Reference proteome</keyword>
<dbReference type="InterPro" id="IPR027417">
    <property type="entry name" value="P-loop_NTPase"/>
</dbReference>
<comment type="similarity">
    <text evidence="1">Belongs to the adenylate kinase family.</text>
</comment>
<dbReference type="Gene3D" id="3.40.50.300">
    <property type="entry name" value="P-loop containing nucleotide triphosphate hydrolases"/>
    <property type="match status" value="1"/>
</dbReference>
<dbReference type="Pfam" id="PF00406">
    <property type="entry name" value="ADK"/>
    <property type="match status" value="1"/>
</dbReference>
<dbReference type="OrthoDB" id="439792at2759"/>
<accession>A0A9Q3I5R5</accession>
<feature type="compositionally biased region" description="Low complexity" evidence="2">
    <location>
        <begin position="128"/>
        <end position="140"/>
    </location>
</feature>
<evidence type="ECO:0000313" key="5">
    <source>
        <dbReference type="Proteomes" id="UP000765509"/>
    </source>
</evidence>
<proteinExistence type="inferred from homology"/>
<feature type="region of interest" description="Disordered" evidence="2">
    <location>
        <begin position="128"/>
        <end position="185"/>
    </location>
</feature>
<name>A0A9Q3I5R5_9BASI</name>
<dbReference type="EMBL" id="AVOT02033476">
    <property type="protein sequence ID" value="MBW0527380.1"/>
    <property type="molecule type" value="Genomic_DNA"/>
</dbReference>
<dbReference type="GO" id="GO:0004017">
    <property type="term" value="F:AMP kinase activity"/>
    <property type="evidence" value="ECO:0007669"/>
    <property type="project" value="InterPro"/>
</dbReference>
<evidence type="ECO:0000313" key="4">
    <source>
        <dbReference type="EMBL" id="MBW0527380.1"/>
    </source>
</evidence>
<dbReference type="AlphaFoldDB" id="A0A9Q3I5R5"/>
<evidence type="ECO:0000256" key="2">
    <source>
        <dbReference type="SAM" id="MobiDB-lite"/>
    </source>
</evidence>
<comment type="caution">
    <text evidence="4">The sequence shown here is derived from an EMBL/GenBank/DDBJ whole genome shotgun (WGS) entry which is preliminary data.</text>
</comment>
<dbReference type="SUPFAM" id="SSF57774">
    <property type="entry name" value="Microbial and mitochondrial ADK, insert 'zinc finger' domain"/>
    <property type="match status" value="1"/>
</dbReference>
<gene>
    <name evidence="4" type="ORF">O181_067095</name>
</gene>
<dbReference type="InterPro" id="IPR007862">
    <property type="entry name" value="Adenylate_kinase_lid-dom"/>
</dbReference>
<reference evidence="4" key="1">
    <citation type="submission" date="2021-03" db="EMBL/GenBank/DDBJ databases">
        <title>Draft genome sequence of rust myrtle Austropuccinia psidii MF-1, a brazilian biotype.</title>
        <authorList>
            <person name="Quecine M.C."/>
            <person name="Pachon D.M.R."/>
            <person name="Bonatelli M.L."/>
            <person name="Correr F.H."/>
            <person name="Franceschini L.M."/>
            <person name="Leite T.F."/>
            <person name="Margarido G.R.A."/>
            <person name="Almeida C.A."/>
            <person name="Ferrarezi J.A."/>
            <person name="Labate C.A."/>
        </authorList>
    </citation>
    <scope>NUCLEOTIDE SEQUENCE</scope>
    <source>
        <strain evidence="4">MF-1</strain>
    </source>
</reference>
<dbReference type="InterPro" id="IPR036193">
    <property type="entry name" value="ADK_active_lid_dom_sf"/>
</dbReference>
<evidence type="ECO:0000256" key="1">
    <source>
        <dbReference type="ARBA" id="ARBA00007220"/>
    </source>
</evidence>